<proteinExistence type="predicted"/>
<keyword evidence="3" id="KW-1185">Reference proteome</keyword>
<gene>
    <name evidence="2" type="ORF">CFP71_05100</name>
</gene>
<name>A0A229SGS3_9PSEU</name>
<feature type="region of interest" description="Disordered" evidence="1">
    <location>
        <begin position="43"/>
        <end position="97"/>
    </location>
</feature>
<feature type="compositionally biased region" description="Basic residues" evidence="1">
    <location>
        <begin position="43"/>
        <end position="55"/>
    </location>
</feature>
<evidence type="ECO:0000313" key="2">
    <source>
        <dbReference type="EMBL" id="OXM58080.1"/>
    </source>
</evidence>
<evidence type="ECO:0000256" key="1">
    <source>
        <dbReference type="SAM" id="MobiDB-lite"/>
    </source>
</evidence>
<evidence type="ECO:0000313" key="3">
    <source>
        <dbReference type="Proteomes" id="UP000215223"/>
    </source>
</evidence>
<protein>
    <submittedName>
        <fullName evidence="2">Uncharacterized protein</fullName>
    </submittedName>
</protein>
<feature type="compositionally biased region" description="Basic and acidic residues" evidence="1">
    <location>
        <begin position="76"/>
        <end position="85"/>
    </location>
</feature>
<dbReference type="Proteomes" id="UP000215223">
    <property type="component" value="Unassembled WGS sequence"/>
</dbReference>
<dbReference type="AlphaFoldDB" id="A0A229SGS3"/>
<organism evidence="2 3">
    <name type="scientific">Amycolatopsis thailandensis</name>
    <dbReference type="NCBI Taxonomy" id="589330"/>
    <lineage>
        <taxon>Bacteria</taxon>
        <taxon>Bacillati</taxon>
        <taxon>Actinomycetota</taxon>
        <taxon>Actinomycetes</taxon>
        <taxon>Pseudonocardiales</taxon>
        <taxon>Pseudonocardiaceae</taxon>
        <taxon>Amycolatopsis</taxon>
    </lineage>
</organism>
<accession>A0A229SGS3</accession>
<dbReference type="EMBL" id="NMQT01000016">
    <property type="protein sequence ID" value="OXM58080.1"/>
    <property type="molecule type" value="Genomic_DNA"/>
</dbReference>
<comment type="caution">
    <text evidence="2">The sequence shown here is derived from an EMBL/GenBank/DDBJ whole genome shotgun (WGS) entry which is preliminary data.</text>
</comment>
<sequence length="97" mass="10824">MLSTKIHVAADGRIRRCGSGSSRAKPETTRCWLGITVARIARRAAKGHKRRKSRSGGRPPMFDAEVHKQRNVVEPVHQDRFEGRARSTTTHPAPACR</sequence>
<reference evidence="2 3" key="1">
    <citation type="submission" date="2017-07" db="EMBL/GenBank/DDBJ databases">
        <title>Amycolatopsis thailandensis Genome sequencing and assembly.</title>
        <authorList>
            <person name="Kaur N."/>
            <person name="Mayilraj S."/>
        </authorList>
    </citation>
    <scope>NUCLEOTIDE SEQUENCE [LARGE SCALE GENOMIC DNA]</scope>
    <source>
        <strain evidence="2 3">JCM 16380</strain>
    </source>
</reference>